<dbReference type="EMBL" id="AAXW01000031">
    <property type="protein sequence ID" value="EAZ90063.1"/>
    <property type="molecule type" value="Genomic_DNA"/>
</dbReference>
<dbReference type="AlphaFoldDB" id="A3ITW8"/>
<dbReference type="Proteomes" id="UP000003781">
    <property type="component" value="Unassembled WGS sequence"/>
</dbReference>
<protein>
    <submittedName>
        <fullName evidence="1">Uncharacterized protein</fullName>
    </submittedName>
</protein>
<proteinExistence type="predicted"/>
<accession>A3ITW8</accession>
<evidence type="ECO:0000313" key="2">
    <source>
        <dbReference type="Proteomes" id="UP000003781"/>
    </source>
</evidence>
<dbReference type="RefSeq" id="WP_008276825.1">
    <property type="nucleotide sequence ID" value="NZ_AAXW01000031.1"/>
</dbReference>
<keyword evidence="2" id="KW-1185">Reference proteome</keyword>
<reference evidence="1 2" key="1">
    <citation type="submission" date="2007-03" db="EMBL/GenBank/DDBJ databases">
        <authorList>
            <person name="Stal L."/>
            <person name="Ferriera S."/>
            <person name="Johnson J."/>
            <person name="Kravitz S."/>
            <person name="Beeson K."/>
            <person name="Sutton G."/>
            <person name="Rogers Y.-H."/>
            <person name="Friedman R."/>
            <person name="Frazier M."/>
            <person name="Venter J.C."/>
        </authorList>
    </citation>
    <scope>NUCLEOTIDE SEQUENCE [LARGE SCALE GENOMIC DNA]</scope>
    <source>
        <strain evidence="1 2">CCY0110</strain>
    </source>
</reference>
<sequence length="305" mass="36109">MKSNLIKVIFEDEKTIERLEFNLKDLKAKKIAGNTIFGDWSELLPVLRVAHFWKIKYLVVPVSWTDKIKESYRWWIRTLKFNRYQQYLKKRLQDYSTKGYFFLNLTIKKQSLIIPTKNQGLLLVGQDFCELSIINQVVDNLSQQNFTVYIIDLNNKIKREKLPPNLTFIESSEEFFKVSESLEKFPEKTSIICPDGTSLNERQIWQWYGLARLRSVFTVMGVPTFKSLQNDSVTQILIEHKDLLISANLDLITALRLEEYLGKNKNESPCFLMAHELVNNKKHIFYKTMITTKWSFVFEHYLTRL</sequence>
<gene>
    <name evidence="1" type="ORF">CY0110_14995</name>
</gene>
<comment type="caution">
    <text evidence="1">The sequence shown here is derived from an EMBL/GenBank/DDBJ whole genome shotgun (WGS) entry which is preliminary data.</text>
</comment>
<name>A3ITW8_9CHRO</name>
<organism evidence="1 2">
    <name type="scientific">Crocosphaera chwakensis CCY0110</name>
    <dbReference type="NCBI Taxonomy" id="391612"/>
    <lineage>
        <taxon>Bacteria</taxon>
        <taxon>Bacillati</taxon>
        <taxon>Cyanobacteriota</taxon>
        <taxon>Cyanophyceae</taxon>
        <taxon>Oscillatoriophycideae</taxon>
        <taxon>Chroococcales</taxon>
        <taxon>Aphanothecaceae</taxon>
        <taxon>Crocosphaera</taxon>
        <taxon>Crocosphaera chwakensis</taxon>
    </lineage>
</organism>
<evidence type="ECO:0000313" key="1">
    <source>
        <dbReference type="EMBL" id="EAZ90063.1"/>
    </source>
</evidence>